<dbReference type="VEuPathDB" id="TriTrypDB:TcYC6_0083230"/>
<dbReference type="Gene3D" id="2.60.40.2020">
    <property type="match status" value="1"/>
</dbReference>
<dbReference type="Pfam" id="PF09394">
    <property type="entry name" value="Inhibitor_I42"/>
    <property type="match status" value="1"/>
</dbReference>
<dbReference type="InterPro" id="IPR018990">
    <property type="entry name" value="Prot_inh_I42_chagasin"/>
</dbReference>
<evidence type="ECO:0000313" key="6">
    <source>
        <dbReference type="Proteomes" id="UP000246121"/>
    </source>
</evidence>
<dbReference type="VEuPathDB" id="TriTrypDB:TcCLB.506801.80"/>
<dbReference type="Proteomes" id="UP000246121">
    <property type="component" value="Unassembled WGS sequence"/>
</dbReference>
<name>A0A2V2UQD3_TRYCR</name>
<accession>A0A2V2UQD3</accession>
<dbReference type="GO" id="GO:0004869">
    <property type="term" value="F:cysteine-type endopeptidase inhibitor activity"/>
    <property type="evidence" value="ECO:0007669"/>
    <property type="project" value="UniProtKB-KW"/>
</dbReference>
<evidence type="ECO:0000313" key="4">
    <source>
        <dbReference type="EMBL" id="PWU85038.1"/>
    </source>
</evidence>
<proteinExistence type="predicted"/>
<dbReference type="EMBL" id="PRFA01000032">
    <property type="protein sequence ID" value="PWU93266.1"/>
    <property type="molecule type" value="Genomic_DNA"/>
</dbReference>
<dbReference type="OrthoDB" id="238326at2759"/>
<evidence type="ECO:0000256" key="1">
    <source>
        <dbReference type="ARBA" id="ARBA00022690"/>
    </source>
</evidence>
<reference evidence="4 6" key="1">
    <citation type="journal article" date="2018" name="Microb. Genom.">
        <title>Expanding an expanded genome: long-read sequencing of Trypanosoma cruzi.</title>
        <authorList>
            <person name="Berna L."/>
            <person name="Rodriguez M."/>
            <person name="Chiribao M.L."/>
            <person name="Parodi-Talice A."/>
            <person name="Pita S."/>
            <person name="Rijo G."/>
            <person name="Alvarez-Valin F."/>
            <person name="Robello C."/>
        </authorList>
    </citation>
    <scope>NUCLEOTIDE SEQUENCE [LARGE SCALE GENOMIC DNA]</scope>
    <source>
        <strain evidence="4 6">Dm28c</strain>
    </source>
</reference>
<gene>
    <name evidence="4" type="ORF">C4B63_187g86c</name>
    <name evidence="5" type="ORF">C4B63_32g1409c</name>
</gene>
<sequence>MSHKVTKAHNGATLTVAVGELVEIQLPSNPTTGFAWYFEGGTKESPNESMFTVENKYFPPDSKLLGAGGTEHFHVTVKAAGTHAVNLTYMRPWTGPSHDSERFTVYLKAN</sequence>
<dbReference type="EMBL" id="PRFA01000187">
    <property type="protein sequence ID" value="PWU85038.1"/>
    <property type="molecule type" value="Genomic_DNA"/>
</dbReference>
<evidence type="ECO:0000313" key="5">
    <source>
        <dbReference type="EMBL" id="PWU93266.1"/>
    </source>
</evidence>
<keyword evidence="1" id="KW-0646">Protease inhibitor</keyword>
<protein>
    <submittedName>
        <fullName evidence="4">Cysteine peptidase inhibitor</fullName>
    </submittedName>
</protein>
<dbReference type="VEuPathDB" id="TriTrypDB:C4B63_187g86c"/>
<dbReference type="VEuPathDB" id="TriTrypDB:C4B63_32g1409c"/>
<dbReference type="VEuPathDB" id="TriTrypDB:TcG_08207"/>
<keyword evidence="2" id="KW-0789">Thiol protease inhibitor</keyword>
<dbReference type="VEuPathDB" id="TriTrypDB:TcBrA4_0010400"/>
<dbReference type="InterPro" id="IPR036331">
    <property type="entry name" value="Chagasin-like_sf"/>
</dbReference>
<dbReference type="VEuPathDB" id="TriTrypDB:TcCL_ESM08205"/>
<organism evidence="4 6">
    <name type="scientific">Trypanosoma cruzi</name>
    <dbReference type="NCBI Taxonomy" id="5693"/>
    <lineage>
        <taxon>Eukaryota</taxon>
        <taxon>Discoba</taxon>
        <taxon>Euglenozoa</taxon>
        <taxon>Kinetoplastea</taxon>
        <taxon>Metakinetoplastina</taxon>
        <taxon>Trypanosomatida</taxon>
        <taxon>Trypanosomatidae</taxon>
        <taxon>Trypanosoma</taxon>
        <taxon>Schizotrypanum</taxon>
    </lineage>
</organism>
<evidence type="ECO:0000256" key="2">
    <source>
        <dbReference type="ARBA" id="ARBA00022704"/>
    </source>
</evidence>
<dbReference type="VEuPathDB" id="TriTrypDB:C3747_11g420c"/>
<dbReference type="PANTHER" id="PTHR36530">
    <property type="entry name" value="INHIBITOR OF CYSTEINE PEPTIDASE"/>
    <property type="match status" value="1"/>
</dbReference>
<dbReference type="VEuPathDB" id="TriTrypDB:BCY84_05574"/>
<dbReference type="VEuPathDB" id="TriTrypDB:TcCLB.511907.200"/>
<dbReference type="InterPro" id="IPR052781">
    <property type="entry name" value="Cys_protease_inhibitor_I42"/>
</dbReference>
<dbReference type="AlphaFoldDB" id="A0A2V2UQD3"/>
<evidence type="ECO:0000259" key="3">
    <source>
        <dbReference type="Pfam" id="PF09394"/>
    </source>
</evidence>
<dbReference type="SUPFAM" id="SSF141066">
    <property type="entry name" value="ICP-like"/>
    <property type="match status" value="1"/>
</dbReference>
<dbReference type="PANTHER" id="PTHR36530:SF1">
    <property type="entry name" value="AMOEBIASIN-1"/>
    <property type="match status" value="1"/>
</dbReference>
<dbReference type="SMR" id="A0A2V2UQD3"/>
<dbReference type="FunFam" id="2.60.40.2020:FF:000003">
    <property type="entry name" value="Cysteine peptidase inhibitor"/>
    <property type="match status" value="1"/>
</dbReference>
<comment type="caution">
    <text evidence="4">The sequence shown here is derived from an EMBL/GenBank/DDBJ whole genome shotgun (WGS) entry which is preliminary data.</text>
</comment>
<feature type="domain" description="Proteinase inhibitor I42 chagasin" evidence="3">
    <location>
        <begin position="15"/>
        <end position="105"/>
    </location>
</feature>